<dbReference type="Pfam" id="PF25209">
    <property type="entry name" value="Phage_capsid_4"/>
    <property type="match status" value="1"/>
</dbReference>
<reference evidence="2 3" key="1">
    <citation type="submission" date="2018-01" db="EMBL/GenBank/DDBJ databases">
        <authorList>
            <person name="Gaut B.S."/>
            <person name="Morton B.R."/>
            <person name="Clegg M.T."/>
            <person name="Duvall M.R."/>
        </authorList>
    </citation>
    <scope>NUCLEOTIDE SEQUENCE [LARGE SCALE GENOMIC DNA]</scope>
    <source>
        <strain evidence="2">GP69</strain>
    </source>
</reference>
<sequence>MTPKQRREAAMLKQQAIVNAAKADGNRALTAEEQAQFNALQREIDEAQAEIDAQERGLAGGTGAAAAPPAANPQQTTPPPATAPQTVPADGQRSATEAERNRVTEIMALCRDFDVDPAEHIRNGSSLDQVRSSILDGMRQTGSPVGVQVTRDENETFRQRATDALMLRAGVPVATPADGANELRSMSLRDLAIECLSRDGRDTMQLLRMQPDDMYGELCRQFYNPTAAFPAILDNTIRKSIVQLYNAVPTTFQAWTTKGSLKDFKTTADHEYVIGGMGDFLLVPENGELKPDKPRTELLPNRKLDTYGRTFSMTRQAFINDDIGFLTEVPGLYAAAAKKTIDKQVYSLLYNNAPIFDGVNLFHKNHGNLIAKGGKPTQASIQAIILQMQHQRDQFGEAIYITPQHIIVPVGYEFELAVILHSTQVVGSNNNDINPLYNYPINIIQTPVLNALAGDKEVPWFMVANTASAKHIQVDYLNGQETPTVRRMETPGVLGFQWDIYLDWGIAVRDFRGIAKNPGEKIAAE</sequence>
<dbReference type="OrthoDB" id="9806592at2"/>
<gene>
    <name evidence="2" type="ORF">AMURIS_02784</name>
</gene>
<accession>A0A2K4ZHX6</accession>
<evidence type="ECO:0000313" key="2">
    <source>
        <dbReference type="EMBL" id="SOY30061.1"/>
    </source>
</evidence>
<feature type="compositionally biased region" description="Low complexity" evidence="1">
    <location>
        <begin position="64"/>
        <end position="75"/>
    </location>
</feature>
<proteinExistence type="predicted"/>
<dbReference type="Proteomes" id="UP000236311">
    <property type="component" value="Unassembled WGS sequence"/>
</dbReference>
<keyword evidence="3" id="KW-1185">Reference proteome</keyword>
<feature type="region of interest" description="Disordered" evidence="1">
    <location>
        <begin position="47"/>
        <end position="99"/>
    </location>
</feature>
<evidence type="ECO:0000256" key="1">
    <source>
        <dbReference type="SAM" id="MobiDB-lite"/>
    </source>
</evidence>
<name>A0A2K4ZHX6_9FIRM</name>
<dbReference type="AlphaFoldDB" id="A0A2K4ZHX6"/>
<evidence type="ECO:0000313" key="3">
    <source>
        <dbReference type="Proteomes" id="UP000236311"/>
    </source>
</evidence>
<organism evidence="2 3">
    <name type="scientific">Acetatifactor muris</name>
    <dbReference type="NCBI Taxonomy" id="879566"/>
    <lineage>
        <taxon>Bacteria</taxon>
        <taxon>Bacillati</taxon>
        <taxon>Bacillota</taxon>
        <taxon>Clostridia</taxon>
        <taxon>Lachnospirales</taxon>
        <taxon>Lachnospiraceae</taxon>
        <taxon>Acetatifactor</taxon>
    </lineage>
</organism>
<protein>
    <submittedName>
        <fullName evidence="2">Mu-like prophage major head subunit gpT</fullName>
    </submittedName>
</protein>
<dbReference type="EMBL" id="OFSM01000013">
    <property type="protein sequence ID" value="SOY30061.1"/>
    <property type="molecule type" value="Genomic_DNA"/>
</dbReference>
<dbReference type="RefSeq" id="WP_103240125.1">
    <property type="nucleotide sequence ID" value="NZ_JANJZD010000012.1"/>
</dbReference>